<sequence length="58" mass="6086">MTTAATAAAAAGLSSTFFTIAKFTTLAASIVNIAVTWQDILPKLAEQMPALPQFPMPF</sequence>
<reference evidence="1 2" key="1">
    <citation type="submission" date="2020-10" db="EMBL/GenBank/DDBJ databases">
        <title>Complete genome sequence of Corynebacterium massiliense DSM 45435, type strain of Corynebacterium massiliense.</title>
        <authorList>
            <person name="Busche T."/>
            <person name="Kalinowski J."/>
            <person name="Ruckert C."/>
        </authorList>
    </citation>
    <scope>NUCLEOTIDE SEQUENCE [LARGE SCALE GENOMIC DNA]</scope>
    <source>
        <strain evidence="1 2">DSM 45435</strain>
    </source>
</reference>
<keyword evidence="2" id="KW-1185">Reference proteome</keyword>
<accession>A0ABY7UAW8</accession>
<gene>
    <name evidence="1" type="ORF">CMASS_05855</name>
</gene>
<evidence type="ECO:0000313" key="2">
    <source>
        <dbReference type="Proteomes" id="UP001220064"/>
    </source>
</evidence>
<dbReference type="Proteomes" id="UP001220064">
    <property type="component" value="Chromosome"/>
</dbReference>
<name>A0ABY7UAW8_9CORY</name>
<proteinExistence type="predicted"/>
<dbReference type="EMBL" id="CP063189">
    <property type="protein sequence ID" value="WCZ32612.1"/>
    <property type="molecule type" value="Genomic_DNA"/>
</dbReference>
<evidence type="ECO:0000313" key="1">
    <source>
        <dbReference type="EMBL" id="WCZ32612.1"/>
    </source>
</evidence>
<organism evidence="1 2">
    <name type="scientific">Corynebacterium massiliense DSM 45435</name>
    <dbReference type="NCBI Taxonomy" id="1121364"/>
    <lineage>
        <taxon>Bacteria</taxon>
        <taxon>Bacillati</taxon>
        <taxon>Actinomycetota</taxon>
        <taxon>Actinomycetes</taxon>
        <taxon>Mycobacteriales</taxon>
        <taxon>Corynebacteriaceae</taxon>
        <taxon>Corynebacterium</taxon>
    </lineage>
</organism>
<dbReference type="RefSeq" id="WP_022862086.1">
    <property type="nucleotide sequence ID" value="NZ_ATVG01000001.1"/>
</dbReference>
<protein>
    <submittedName>
        <fullName evidence="1">Uncharacterized protein</fullName>
    </submittedName>
</protein>